<reference evidence="10" key="2">
    <citation type="submission" date="2021-05" db="UniProtKB">
        <authorList>
            <consortium name="EnsemblPlants"/>
        </authorList>
    </citation>
    <scope>IDENTIFICATION</scope>
    <source>
        <strain evidence="10">subsp. malaccensis</strain>
    </source>
</reference>
<dbReference type="GO" id="GO:0034399">
    <property type="term" value="C:nuclear periphery"/>
    <property type="evidence" value="ECO:0000318"/>
    <property type="project" value="GO_Central"/>
</dbReference>
<dbReference type="InterPro" id="IPR044780">
    <property type="entry name" value="Heh2/Src1"/>
</dbReference>
<evidence type="ECO:0000313" key="9">
    <source>
        <dbReference type="EMBL" id="CAG1861997.1"/>
    </source>
</evidence>
<evidence type="ECO:0000256" key="4">
    <source>
        <dbReference type="ARBA" id="ARBA00022989"/>
    </source>
</evidence>
<keyword evidence="6" id="KW-0539">Nucleus</keyword>
<keyword evidence="11" id="KW-1185">Reference proteome</keyword>
<evidence type="ECO:0000313" key="11">
    <source>
        <dbReference type="Proteomes" id="UP000012960"/>
    </source>
</evidence>
<accession>A0A804I2K8</accession>
<evidence type="ECO:0000256" key="1">
    <source>
        <dbReference type="ARBA" id="ARBA00004540"/>
    </source>
</evidence>
<dbReference type="EnsemblPlants" id="Ma02_t13960.2">
    <property type="protein sequence ID" value="Ma02_p13960.2"/>
    <property type="gene ID" value="Ma02_g13960"/>
</dbReference>
<evidence type="ECO:0000256" key="6">
    <source>
        <dbReference type="ARBA" id="ARBA00023242"/>
    </source>
</evidence>
<evidence type="ECO:0000256" key="5">
    <source>
        <dbReference type="ARBA" id="ARBA00023136"/>
    </source>
</evidence>
<protein>
    <submittedName>
        <fullName evidence="9">(wild Malaysian banana) hypothetical protein</fullName>
    </submittedName>
</protein>
<dbReference type="PANTHER" id="PTHR47808:SF2">
    <property type="entry name" value="LEM DOMAIN-CONTAINING PROTEIN 2"/>
    <property type="match status" value="1"/>
</dbReference>
<dbReference type="Proteomes" id="UP000012960">
    <property type="component" value="Unplaced"/>
</dbReference>
<dbReference type="Pfam" id="PF09402">
    <property type="entry name" value="MSC"/>
    <property type="match status" value="1"/>
</dbReference>
<dbReference type="GO" id="GO:0071763">
    <property type="term" value="P:nuclear membrane organization"/>
    <property type="evidence" value="ECO:0000318"/>
    <property type="project" value="GO_Central"/>
</dbReference>
<dbReference type="Gramene" id="Ma02_t13960.2">
    <property type="protein sequence ID" value="Ma02_p13960.2"/>
    <property type="gene ID" value="Ma02_g13960"/>
</dbReference>
<dbReference type="InParanoid" id="A0A804I2K8"/>
<keyword evidence="5 7" id="KW-0472">Membrane</keyword>
<dbReference type="InterPro" id="IPR041885">
    <property type="entry name" value="MAN1_winged_helix_dom"/>
</dbReference>
<gene>
    <name evidence="9" type="ORF">GSMUA_68910.1</name>
</gene>
<organism evidence="10 11">
    <name type="scientific">Musa acuminata subsp. malaccensis</name>
    <name type="common">Wild banana</name>
    <name type="synonym">Musa malaccensis</name>
    <dbReference type="NCBI Taxonomy" id="214687"/>
    <lineage>
        <taxon>Eukaryota</taxon>
        <taxon>Viridiplantae</taxon>
        <taxon>Streptophyta</taxon>
        <taxon>Embryophyta</taxon>
        <taxon>Tracheophyta</taxon>
        <taxon>Spermatophyta</taxon>
        <taxon>Magnoliopsida</taxon>
        <taxon>Liliopsida</taxon>
        <taxon>Zingiberales</taxon>
        <taxon>Musaceae</taxon>
        <taxon>Musa</taxon>
    </lineage>
</organism>
<proteinExistence type="predicted"/>
<evidence type="ECO:0000256" key="7">
    <source>
        <dbReference type="SAM" id="Phobius"/>
    </source>
</evidence>
<dbReference type="InterPro" id="IPR018996">
    <property type="entry name" value="Man1/Src1-like_C"/>
</dbReference>
<reference evidence="9" key="1">
    <citation type="submission" date="2021-03" db="EMBL/GenBank/DDBJ databases">
        <authorList>
            <consortium name="Genoscope - CEA"/>
            <person name="William W."/>
        </authorList>
    </citation>
    <scope>NUCLEOTIDE SEQUENCE</scope>
    <source>
        <strain evidence="9">Doubled-haploid Pahang</strain>
    </source>
</reference>
<feature type="transmembrane region" description="Helical" evidence="7">
    <location>
        <begin position="38"/>
        <end position="59"/>
    </location>
</feature>
<comment type="subcellular location">
    <subcellularLocation>
        <location evidence="1">Nucleus inner membrane</location>
    </subcellularLocation>
</comment>
<evidence type="ECO:0000259" key="8">
    <source>
        <dbReference type="Pfam" id="PF09402"/>
    </source>
</evidence>
<dbReference type="EMBL" id="HG996467">
    <property type="protein sequence ID" value="CAG1861997.1"/>
    <property type="molecule type" value="Genomic_DNA"/>
</dbReference>
<dbReference type="PANTHER" id="PTHR47808">
    <property type="entry name" value="INNER NUCLEAR MEMBRANE PROTEIN HEH2-RELATED"/>
    <property type="match status" value="1"/>
</dbReference>
<keyword evidence="4 7" id="KW-1133">Transmembrane helix</keyword>
<dbReference type="KEGG" id="mus:135583074"/>
<keyword evidence="3 7" id="KW-0812">Transmembrane</keyword>
<dbReference type="AlphaFoldDB" id="A0A804I2K8"/>
<dbReference type="GO" id="GO:0005637">
    <property type="term" value="C:nuclear inner membrane"/>
    <property type="evidence" value="ECO:0000318"/>
    <property type="project" value="GO_Central"/>
</dbReference>
<dbReference type="OrthoDB" id="341403at2759"/>
<keyword evidence="2" id="KW-0597">Phosphoprotein</keyword>
<feature type="transmembrane region" description="Helical" evidence="7">
    <location>
        <begin position="235"/>
        <end position="254"/>
    </location>
</feature>
<dbReference type="GO" id="GO:0003682">
    <property type="term" value="F:chromatin binding"/>
    <property type="evidence" value="ECO:0007669"/>
    <property type="project" value="InterPro"/>
</dbReference>
<sequence>MSATAKKRPKQRAPGAAPPLQFLGREPSATLFPSKNEVLKLFAVIGIAASVAAACNYAVCFFNRQAKSFCDSSKVAYDTDTDLCEPCPSHGWCSNGKLECFHGYKKQGRKCVEDGTINQTAKKLSELLQQHVCNAYGQVLCNEPGKIWVCYHDQPHGFHATCFQEADVREIIDEHMPQKNIVSENDTSTFVKRKVMDIVESILETRVARNGSKEFKCPDLLAELCKPLQCRVNQWIYKHVGIMVAILGLLVGLTKITWSIHQKKNLTTRAEQLYEQVCEILQDNAMRIRCGNREGEPWLVASWLRDQLLRPRERKHAMLWKKVEEMILEDSRIDQYPKMIKGESKVVLEWQVDGPLTSMLKNKESASKTKAFAKVDGSFGNEEKKPVIAGGGFTKNPSYVEVSRAGVCLLQDLTKAYSTSMDQMPNA</sequence>
<name>A0A804I2K8_MUSAM</name>
<feature type="domain" description="Man1/Src1-like C-terminal" evidence="8">
    <location>
        <begin position="83"/>
        <end position="350"/>
    </location>
</feature>
<evidence type="ECO:0000256" key="2">
    <source>
        <dbReference type="ARBA" id="ARBA00022553"/>
    </source>
</evidence>
<evidence type="ECO:0000256" key="3">
    <source>
        <dbReference type="ARBA" id="ARBA00022692"/>
    </source>
</evidence>
<evidence type="ECO:0000313" key="10">
    <source>
        <dbReference type="EnsemblPlants" id="Ma02_p13960.2"/>
    </source>
</evidence>
<dbReference type="Gene3D" id="1.10.10.1180">
    <property type="entry name" value="MAN1, winged-helix domain"/>
    <property type="match status" value="1"/>
</dbReference>
<dbReference type="OMA" id="WVPENDV"/>